<evidence type="ECO:0000313" key="3">
    <source>
        <dbReference type="Proteomes" id="UP001174839"/>
    </source>
</evidence>
<keyword evidence="1" id="KW-0732">Signal</keyword>
<dbReference type="Gene3D" id="3.20.20.140">
    <property type="entry name" value="Metal-dependent hydrolases"/>
    <property type="match status" value="1"/>
</dbReference>
<organism evidence="2 3">
    <name type="scientific">Robiginitalea aurantiaca</name>
    <dbReference type="NCBI Taxonomy" id="3056915"/>
    <lineage>
        <taxon>Bacteria</taxon>
        <taxon>Pseudomonadati</taxon>
        <taxon>Bacteroidota</taxon>
        <taxon>Flavobacteriia</taxon>
        <taxon>Flavobacteriales</taxon>
        <taxon>Flavobacteriaceae</taxon>
        <taxon>Robiginitalea</taxon>
    </lineage>
</organism>
<proteinExistence type="predicted"/>
<keyword evidence="3" id="KW-1185">Reference proteome</keyword>
<sequence>MKTTFFLAITMVLSGGLFAQHSPGLPTPDKDDLPQKKIDNYSPYAGRNFPTGVYFGDTHLHTGMSMDAGAFGARLKPDDAFRFAAGAELVSSTGLPVKLSRPLDFLVVADHSDNMGFFPRLYAGDAEMLKDPTGKRWYEMVRKGGQEGVQVAVEVIEGFSQGTFPPALESRPGDPAYQSAWEETIEAAEANNRPGIFTAFIGFEWTSNTAGNNLHRVVVYRDGGQKANMALPYTTLRPQGSDNPVDLWNWMEQYENKSGGNVLAIAHNGNLSNGIMFPIVDSFTGKPLDKTYADNRAKWEPLYEATQIKGDGEAHAFLSPNDEFADYETWDQGNLDLSVKKTDDMLQYEYARTALQTGLQLEKKLGTNPYKFGMIGSTDSHTGLATTQEDNFFGKHSGTEPNALRFEHPMAKTDNGNYESWDMVASGLAAVWAEENTREALFDAMMRKETYATTGPRMTVRFFGGWNFVASDANNRLPADVGYVKGVPMGADLPAAPNAKSAPTFLVAARKDPLSGNLDRIQIVKGWVDSAGERNEKVYDVVWGDAEKRKPGRDGKLPDVGNTVNVQEATWTNTIGDPELIGVWKDPDFDPGMPAVYYARVMEIPTPRWTAFDAKNYGVTMPKAAKMTTRERAYTSPIWYSPN</sequence>
<dbReference type="RefSeq" id="WP_289725721.1">
    <property type="nucleotide sequence ID" value="NZ_JAUDUY010000008.1"/>
</dbReference>
<feature type="chain" id="PRO_5047020725" evidence="1">
    <location>
        <begin position="20"/>
        <end position="643"/>
    </location>
</feature>
<evidence type="ECO:0000256" key="1">
    <source>
        <dbReference type="SAM" id="SignalP"/>
    </source>
</evidence>
<dbReference type="Proteomes" id="UP001174839">
    <property type="component" value="Unassembled WGS sequence"/>
</dbReference>
<name>A0ABT7WHF4_9FLAO</name>
<comment type="caution">
    <text evidence="2">The sequence shown here is derived from an EMBL/GenBank/DDBJ whole genome shotgun (WGS) entry which is preliminary data.</text>
</comment>
<reference evidence="2" key="1">
    <citation type="submission" date="2023-06" db="EMBL/GenBank/DDBJ databases">
        <title>Robiginitalea aurantiacus sp. nov. and Algoriphagus sediminis sp. nov., isolated from coastal sediment.</title>
        <authorList>
            <person name="Zhou Z.Y."/>
            <person name="An J."/>
            <person name="Jia Y.W."/>
            <person name="Du Z.J."/>
        </authorList>
    </citation>
    <scope>NUCLEOTIDE SEQUENCE</scope>
    <source>
        <strain evidence="2">M39</strain>
    </source>
</reference>
<dbReference type="InterPro" id="IPR022028">
    <property type="entry name" value="DUF3604"/>
</dbReference>
<accession>A0ABT7WHF4</accession>
<dbReference type="Pfam" id="PF12228">
    <property type="entry name" value="DUF3604"/>
    <property type="match status" value="1"/>
</dbReference>
<protein>
    <submittedName>
        <fullName evidence="2">DUF3604 domain-containing protein</fullName>
    </submittedName>
</protein>
<gene>
    <name evidence="2" type="ORF">QU605_12790</name>
</gene>
<evidence type="ECO:0000313" key="2">
    <source>
        <dbReference type="EMBL" id="MDM9632354.1"/>
    </source>
</evidence>
<dbReference type="EMBL" id="JAUDUY010000008">
    <property type="protein sequence ID" value="MDM9632354.1"/>
    <property type="molecule type" value="Genomic_DNA"/>
</dbReference>
<feature type="signal peptide" evidence="1">
    <location>
        <begin position="1"/>
        <end position="19"/>
    </location>
</feature>